<dbReference type="AlphaFoldDB" id="A0AAI8VZG8"/>
<gene>
    <name evidence="2" type="ORF">KHLLAP_LOCUS14381</name>
</gene>
<keyword evidence="3" id="KW-1185">Reference proteome</keyword>
<dbReference type="CDD" id="cd04301">
    <property type="entry name" value="NAT_SF"/>
    <property type="match status" value="1"/>
</dbReference>
<name>A0AAI8VZG8_9PEZI</name>
<evidence type="ECO:0000259" key="1">
    <source>
        <dbReference type="Pfam" id="PF13508"/>
    </source>
</evidence>
<dbReference type="InterPro" id="IPR016181">
    <property type="entry name" value="Acyl_CoA_acyltransferase"/>
</dbReference>
<evidence type="ECO:0000313" key="3">
    <source>
        <dbReference type="Proteomes" id="UP001295740"/>
    </source>
</evidence>
<dbReference type="Gene3D" id="3.40.630.30">
    <property type="match status" value="1"/>
</dbReference>
<dbReference type="InterPro" id="IPR000182">
    <property type="entry name" value="GNAT_dom"/>
</dbReference>
<dbReference type="Pfam" id="PF13508">
    <property type="entry name" value="Acetyltransf_7"/>
    <property type="match status" value="1"/>
</dbReference>
<dbReference type="EMBL" id="CAUWAG010000020">
    <property type="protein sequence ID" value="CAJ2513913.1"/>
    <property type="molecule type" value="Genomic_DNA"/>
</dbReference>
<feature type="domain" description="N-acetyltransferase" evidence="1">
    <location>
        <begin position="51"/>
        <end position="107"/>
    </location>
</feature>
<proteinExistence type="predicted"/>
<dbReference type="Proteomes" id="UP001295740">
    <property type="component" value="Unassembled WGS sequence"/>
</dbReference>
<comment type="caution">
    <text evidence="2">The sequence shown here is derived from an EMBL/GenBank/DDBJ whole genome shotgun (WGS) entry which is preliminary data.</text>
</comment>
<dbReference type="GO" id="GO:0016747">
    <property type="term" value="F:acyltransferase activity, transferring groups other than amino-acyl groups"/>
    <property type="evidence" value="ECO:0007669"/>
    <property type="project" value="InterPro"/>
</dbReference>
<accession>A0AAI8VZG8</accession>
<sequence length="125" mass="13506">MAESEVPAGYTLLEGYPSVDDYVHLRAASGLTLRSADAGGGGPPGQLWYFLIADMATLPKHRRKGLADVILKRLLARIKSHAAKGTAYVTLGADVPGRRLYERNGFKDTMPKEMGMSLKTEDAGQ</sequence>
<organism evidence="2 3">
    <name type="scientific">Anthostomella pinea</name>
    <dbReference type="NCBI Taxonomy" id="933095"/>
    <lineage>
        <taxon>Eukaryota</taxon>
        <taxon>Fungi</taxon>
        <taxon>Dikarya</taxon>
        <taxon>Ascomycota</taxon>
        <taxon>Pezizomycotina</taxon>
        <taxon>Sordariomycetes</taxon>
        <taxon>Xylariomycetidae</taxon>
        <taxon>Xylariales</taxon>
        <taxon>Xylariaceae</taxon>
        <taxon>Anthostomella</taxon>
    </lineage>
</organism>
<protein>
    <submittedName>
        <fullName evidence="2">Uu.00g020320.m01.CDS01</fullName>
    </submittedName>
</protein>
<dbReference type="SUPFAM" id="SSF55729">
    <property type="entry name" value="Acyl-CoA N-acyltransferases (Nat)"/>
    <property type="match status" value="1"/>
</dbReference>
<evidence type="ECO:0000313" key="2">
    <source>
        <dbReference type="EMBL" id="CAJ2513913.1"/>
    </source>
</evidence>
<reference evidence="2" key="1">
    <citation type="submission" date="2023-10" db="EMBL/GenBank/DDBJ databases">
        <authorList>
            <person name="Hackl T."/>
        </authorList>
    </citation>
    <scope>NUCLEOTIDE SEQUENCE</scope>
</reference>